<dbReference type="PROSITE" id="PS00804">
    <property type="entry name" value="CALRETICULIN_2"/>
    <property type="match status" value="1"/>
</dbReference>
<dbReference type="SUPFAM" id="SSF49899">
    <property type="entry name" value="Concanavalin A-like lectins/glucanases"/>
    <property type="match status" value="1"/>
</dbReference>
<feature type="binding site" evidence="12">
    <location>
        <position position="318"/>
    </location>
    <ligand>
        <name>an alpha-D-glucoside</name>
        <dbReference type="ChEBI" id="CHEBI:22390"/>
    </ligand>
</feature>
<dbReference type="SUPFAM" id="SSF63887">
    <property type="entry name" value="P-domain of calnexin/calreticulin"/>
    <property type="match status" value="1"/>
</dbReference>
<dbReference type="PROSITE" id="PS00805">
    <property type="entry name" value="CALRETICULIN_REPEAT"/>
    <property type="match status" value="1"/>
</dbReference>
<keyword evidence="6" id="KW-0677">Repeat</keyword>
<keyword evidence="5" id="KW-0430">Lectin</keyword>
<gene>
    <name evidence="16" type="ORF">PBRASI_LOCUS5819</name>
</gene>
<evidence type="ECO:0000256" key="2">
    <source>
        <dbReference type="ARBA" id="ARBA00010983"/>
    </source>
</evidence>
<dbReference type="PRINTS" id="PR00626">
    <property type="entry name" value="CALRETICULIN"/>
</dbReference>
<dbReference type="GO" id="GO:0005788">
    <property type="term" value="C:endoplasmic reticulum lumen"/>
    <property type="evidence" value="ECO:0007669"/>
    <property type="project" value="UniProtKB-SubCell"/>
</dbReference>
<dbReference type="GO" id="GO:0030246">
    <property type="term" value="F:carbohydrate binding"/>
    <property type="evidence" value="ECO:0007669"/>
    <property type="project" value="UniProtKB-KW"/>
</dbReference>
<feature type="binding site" evidence="12">
    <location>
        <position position="113"/>
    </location>
    <ligand>
        <name>an alpha-D-glucoside</name>
        <dbReference type="ChEBI" id="CHEBI:22390"/>
    </ligand>
</feature>
<dbReference type="AlphaFoldDB" id="A0A9N9BEE3"/>
<dbReference type="InterPro" id="IPR001580">
    <property type="entry name" value="Calret/calnex"/>
</dbReference>
<evidence type="ECO:0000256" key="11">
    <source>
        <dbReference type="PIRNR" id="PIRNR002356"/>
    </source>
</evidence>
<keyword evidence="3" id="KW-0479">Metal-binding</keyword>
<feature type="compositionally biased region" description="Basic and acidic residues" evidence="15">
    <location>
        <begin position="392"/>
        <end position="407"/>
    </location>
</feature>
<feature type="compositionally biased region" description="Acidic residues" evidence="15">
    <location>
        <begin position="374"/>
        <end position="391"/>
    </location>
</feature>
<dbReference type="GO" id="GO:0051082">
    <property type="term" value="F:unfolded protein binding"/>
    <property type="evidence" value="ECO:0007669"/>
    <property type="project" value="InterPro"/>
</dbReference>
<reference evidence="16" key="1">
    <citation type="submission" date="2021-06" db="EMBL/GenBank/DDBJ databases">
        <authorList>
            <person name="Kallberg Y."/>
            <person name="Tangrot J."/>
            <person name="Rosling A."/>
        </authorList>
    </citation>
    <scope>NUCLEOTIDE SEQUENCE</scope>
    <source>
        <strain evidence="16">BR232B</strain>
    </source>
</reference>
<feature type="disulfide bond" evidence="13">
    <location>
        <begin position="107"/>
        <end position="139"/>
    </location>
</feature>
<evidence type="ECO:0000256" key="6">
    <source>
        <dbReference type="ARBA" id="ARBA00022737"/>
    </source>
</evidence>
<feature type="chain" id="PRO_5040541923" description="Calreticulin" evidence="14">
    <location>
        <begin position="22"/>
        <end position="428"/>
    </location>
</feature>
<feature type="binding site" evidence="12">
    <location>
        <position position="111"/>
    </location>
    <ligand>
        <name>an alpha-D-glucoside</name>
        <dbReference type="ChEBI" id="CHEBI:22390"/>
    </ligand>
</feature>
<evidence type="ECO:0000256" key="12">
    <source>
        <dbReference type="PIRSR" id="PIRSR002356-1"/>
    </source>
</evidence>
<feature type="binding site" evidence="12">
    <location>
        <position position="130"/>
    </location>
    <ligand>
        <name>an alpha-D-glucoside</name>
        <dbReference type="ChEBI" id="CHEBI:22390"/>
    </ligand>
</feature>
<dbReference type="GO" id="GO:0005509">
    <property type="term" value="F:calcium ion binding"/>
    <property type="evidence" value="ECO:0007669"/>
    <property type="project" value="InterPro"/>
</dbReference>
<dbReference type="InterPro" id="IPR009169">
    <property type="entry name" value="Calreticulin"/>
</dbReference>
<dbReference type="Pfam" id="PF00262">
    <property type="entry name" value="Calreticulin"/>
    <property type="match status" value="2"/>
</dbReference>
<dbReference type="InterPro" id="IPR009033">
    <property type="entry name" value="Calreticulin/calnexin_P_dom_sf"/>
</dbReference>
<keyword evidence="8" id="KW-0862">Zinc</keyword>
<dbReference type="PANTHER" id="PTHR11073:SF2">
    <property type="entry name" value="CALRETICULIN"/>
    <property type="match status" value="1"/>
</dbReference>
<feature type="region of interest" description="Disordered" evidence="15">
    <location>
        <begin position="370"/>
        <end position="407"/>
    </location>
</feature>
<evidence type="ECO:0000256" key="1">
    <source>
        <dbReference type="ARBA" id="ARBA00004319"/>
    </source>
</evidence>
<feature type="binding site" evidence="12">
    <location>
        <position position="137"/>
    </location>
    <ligand>
        <name>an alpha-D-glucoside</name>
        <dbReference type="ChEBI" id="CHEBI:22390"/>
    </ligand>
</feature>
<protein>
    <recommendedName>
        <fullName evidence="11">Calreticulin</fullName>
    </recommendedName>
</protein>
<sequence length="428" mass="48838">MRLKKVAIFSFLYAIIAQAQAKVYLEETFSDDEWQERWTVSKHRDDLGVFRVYPGIFHADANASRGLKTSQDAKFYAISSQLTETIDNADKPLVVQFTVKHEQGIDCGGGYVKLLPPGFDANKFDGDSKYNIMFGPDICGLKRKIHFILHYESQNKELKKEIGCPIDEYTHLYTLVVRPNQTYSIALDDKVVSDGLLTDDFDLLPPKDIKDPAAVKPADWVDTEKIIDPEDKKPDNWVDGPALIPDPEASKPDDWDDEADGTWEPPQIPNPDYSGPWTPRMIPNPDYKGPWEAPSIPNPDYHDDPTLHAFNTAYIGFDLWQVKSGSIFDNILITDDVDYAQEFADKNFFDYRDAEIRAKQEYDKLVQKVKEAEGETDIGDNDSEEQDDKETEEAKEPPVLKDQEEPDELDKLFADYEKKLKLGIKDEL</sequence>
<dbReference type="PROSITE" id="PS00803">
    <property type="entry name" value="CALRETICULIN_1"/>
    <property type="match status" value="1"/>
</dbReference>
<feature type="signal peptide" evidence="14">
    <location>
        <begin position="1"/>
        <end position="21"/>
    </location>
</feature>
<evidence type="ECO:0000256" key="3">
    <source>
        <dbReference type="ARBA" id="ARBA00022723"/>
    </source>
</evidence>
<dbReference type="Gene3D" id="2.60.120.200">
    <property type="match status" value="1"/>
</dbReference>
<keyword evidence="13" id="KW-1015">Disulfide bond</keyword>
<dbReference type="InterPro" id="IPR013320">
    <property type="entry name" value="ConA-like_dom_sf"/>
</dbReference>
<evidence type="ECO:0000256" key="5">
    <source>
        <dbReference type="ARBA" id="ARBA00022734"/>
    </source>
</evidence>
<comment type="similarity">
    <text evidence="2 11 14">Belongs to the calreticulin family.</text>
</comment>
<organism evidence="16 17">
    <name type="scientific">Paraglomus brasilianum</name>
    <dbReference type="NCBI Taxonomy" id="144538"/>
    <lineage>
        <taxon>Eukaryota</taxon>
        <taxon>Fungi</taxon>
        <taxon>Fungi incertae sedis</taxon>
        <taxon>Mucoromycota</taxon>
        <taxon>Glomeromycotina</taxon>
        <taxon>Glomeromycetes</taxon>
        <taxon>Paraglomerales</taxon>
        <taxon>Paraglomeraceae</taxon>
        <taxon>Paraglomus</taxon>
    </lineage>
</organism>
<evidence type="ECO:0000313" key="17">
    <source>
        <dbReference type="Proteomes" id="UP000789739"/>
    </source>
</evidence>
<comment type="caution">
    <text evidence="16">The sequence shown here is derived from an EMBL/GenBank/DDBJ whole genome shotgun (WGS) entry which is preliminary data.</text>
</comment>
<keyword evidence="17" id="KW-1185">Reference proteome</keyword>
<dbReference type="OrthoDB" id="1938156at2759"/>
<evidence type="ECO:0000256" key="8">
    <source>
        <dbReference type="ARBA" id="ARBA00022833"/>
    </source>
</evidence>
<proteinExistence type="inferred from homology"/>
<evidence type="ECO:0000256" key="10">
    <source>
        <dbReference type="ARBA" id="ARBA00023186"/>
    </source>
</evidence>
<evidence type="ECO:0000256" key="4">
    <source>
        <dbReference type="ARBA" id="ARBA00022729"/>
    </source>
</evidence>
<evidence type="ECO:0000256" key="9">
    <source>
        <dbReference type="ARBA" id="ARBA00022837"/>
    </source>
</evidence>
<dbReference type="Proteomes" id="UP000789739">
    <property type="component" value="Unassembled WGS sequence"/>
</dbReference>
<dbReference type="PIRSF" id="PIRSF002356">
    <property type="entry name" value="Calreticulin"/>
    <property type="match status" value="1"/>
</dbReference>
<dbReference type="InterPro" id="IPR018124">
    <property type="entry name" value="Calret/calnex_CS"/>
</dbReference>
<dbReference type="Gene3D" id="2.10.250.10">
    <property type="entry name" value="Calreticulin/calnexin, P domain"/>
    <property type="match status" value="1"/>
</dbReference>
<feature type="region of interest" description="Disordered" evidence="15">
    <location>
        <begin position="229"/>
        <end position="276"/>
    </location>
</feature>
<dbReference type="EMBL" id="CAJVPI010000715">
    <property type="protein sequence ID" value="CAG8565517.1"/>
    <property type="molecule type" value="Genomic_DNA"/>
</dbReference>
<dbReference type="GO" id="GO:0036503">
    <property type="term" value="P:ERAD pathway"/>
    <property type="evidence" value="ECO:0007669"/>
    <property type="project" value="TreeGrafter"/>
</dbReference>
<evidence type="ECO:0000256" key="15">
    <source>
        <dbReference type="SAM" id="MobiDB-lite"/>
    </source>
</evidence>
<comment type="subcellular location">
    <subcellularLocation>
        <location evidence="1 11">Endoplasmic reticulum lumen</location>
    </subcellularLocation>
</comment>
<evidence type="ECO:0000256" key="14">
    <source>
        <dbReference type="RuleBase" id="RU362126"/>
    </source>
</evidence>
<accession>A0A9N9BEE3</accession>
<evidence type="ECO:0000256" key="7">
    <source>
        <dbReference type="ARBA" id="ARBA00022824"/>
    </source>
</evidence>
<dbReference type="GO" id="GO:0005789">
    <property type="term" value="C:endoplasmic reticulum membrane"/>
    <property type="evidence" value="ECO:0007669"/>
    <property type="project" value="TreeGrafter"/>
</dbReference>
<dbReference type="FunFam" id="2.10.250.10:FF:000002">
    <property type="entry name" value="Calreticulin"/>
    <property type="match status" value="1"/>
</dbReference>
<evidence type="ECO:0000313" key="16">
    <source>
        <dbReference type="EMBL" id="CAG8565517.1"/>
    </source>
</evidence>
<keyword evidence="9" id="KW-0106">Calcium</keyword>
<keyword evidence="4 14" id="KW-0732">Signal</keyword>
<evidence type="ECO:0000256" key="13">
    <source>
        <dbReference type="PIRSR" id="PIRSR002356-3"/>
    </source>
</evidence>
<keyword evidence="10 11" id="KW-0143">Chaperone</keyword>
<dbReference type="PANTHER" id="PTHR11073">
    <property type="entry name" value="CALRETICULIN AND CALNEXIN"/>
    <property type="match status" value="1"/>
</dbReference>
<keyword evidence="7 11" id="KW-0256">Endoplasmic reticulum</keyword>
<name>A0A9N9BEE3_9GLOM</name>
<dbReference type="GO" id="GO:0006457">
    <property type="term" value="P:protein folding"/>
    <property type="evidence" value="ECO:0007669"/>
    <property type="project" value="InterPro"/>
</dbReference>